<evidence type="ECO:0000256" key="1">
    <source>
        <dbReference type="ARBA" id="ARBA00010996"/>
    </source>
</evidence>
<dbReference type="FunFam" id="3.40.30.10:FF:000013">
    <property type="entry name" value="Blast:Protein SCO1 homolog, mitochondrial"/>
    <property type="match status" value="1"/>
</dbReference>
<keyword evidence="4" id="KW-1015">Disulfide bond</keyword>
<dbReference type="PANTHER" id="PTHR12151:SF25">
    <property type="entry name" value="LINALOOL DEHYDRATASE_ISOMERASE DOMAIN-CONTAINING PROTEIN"/>
    <property type="match status" value="1"/>
</dbReference>
<dbReference type="RefSeq" id="WP_229728519.1">
    <property type="nucleotide sequence ID" value="NZ_BMCG01000001.1"/>
</dbReference>
<keyword evidence="2 3" id="KW-0186">Copper</keyword>
<name>A0A8J2UP62_9BURK</name>
<dbReference type="SUPFAM" id="SSF52833">
    <property type="entry name" value="Thioredoxin-like"/>
    <property type="match status" value="1"/>
</dbReference>
<dbReference type="GO" id="GO:0046872">
    <property type="term" value="F:metal ion binding"/>
    <property type="evidence" value="ECO:0007669"/>
    <property type="project" value="UniProtKB-KW"/>
</dbReference>
<gene>
    <name evidence="7" type="ORF">GCM10007205_05910</name>
</gene>
<comment type="similarity">
    <text evidence="1">Belongs to the SCO1/2 family.</text>
</comment>
<keyword evidence="5" id="KW-0472">Membrane</keyword>
<evidence type="ECO:0000256" key="3">
    <source>
        <dbReference type="PIRSR" id="PIRSR603782-1"/>
    </source>
</evidence>
<organism evidence="7 8">
    <name type="scientific">Oxalicibacterium flavum</name>
    <dbReference type="NCBI Taxonomy" id="179467"/>
    <lineage>
        <taxon>Bacteria</taxon>
        <taxon>Pseudomonadati</taxon>
        <taxon>Pseudomonadota</taxon>
        <taxon>Betaproteobacteria</taxon>
        <taxon>Burkholderiales</taxon>
        <taxon>Oxalobacteraceae</taxon>
        <taxon>Oxalicibacterium</taxon>
    </lineage>
</organism>
<sequence>MQSFQEQETTRLRHFHYVTALLLLAVMLLAGCKKPEPPTSSIKLKGSLDSSFTLYDPAGKQVSLTDFRGKAVLLFFGFVQCPDVCPTALTRAAHVKQLLGADADRLQVIFVSVDPERDTPEILREYTAAFGKDFLGLTADAQTIRKTADAFGIYYTKVPTGSSYTMDHTTISYLYAPDGKIYAAITADSPAEEVARDVRNVLADGTS</sequence>
<dbReference type="CDD" id="cd02968">
    <property type="entry name" value="SCO"/>
    <property type="match status" value="1"/>
</dbReference>
<dbReference type="InterPro" id="IPR013766">
    <property type="entry name" value="Thioredoxin_domain"/>
</dbReference>
<protein>
    <submittedName>
        <fullName evidence="7">Photosynthetic protein synthase I</fullName>
    </submittedName>
</protein>
<evidence type="ECO:0000256" key="2">
    <source>
        <dbReference type="ARBA" id="ARBA00023008"/>
    </source>
</evidence>
<reference evidence="7" key="2">
    <citation type="submission" date="2020-09" db="EMBL/GenBank/DDBJ databases">
        <authorList>
            <person name="Sun Q."/>
            <person name="Sedlacek I."/>
        </authorList>
    </citation>
    <scope>NUCLEOTIDE SEQUENCE</scope>
    <source>
        <strain evidence="7">CCM 7086</strain>
    </source>
</reference>
<dbReference type="EMBL" id="BMCG01000001">
    <property type="protein sequence ID" value="GGB99405.1"/>
    <property type="molecule type" value="Genomic_DNA"/>
</dbReference>
<dbReference type="AlphaFoldDB" id="A0A8J2UP62"/>
<dbReference type="InterPro" id="IPR036249">
    <property type="entry name" value="Thioredoxin-like_sf"/>
</dbReference>
<proteinExistence type="inferred from homology"/>
<evidence type="ECO:0000256" key="4">
    <source>
        <dbReference type="PIRSR" id="PIRSR603782-2"/>
    </source>
</evidence>
<dbReference type="InterPro" id="IPR003782">
    <property type="entry name" value="SCO1/SenC"/>
</dbReference>
<feature type="transmembrane region" description="Helical" evidence="5">
    <location>
        <begin position="12"/>
        <end position="31"/>
    </location>
</feature>
<dbReference type="Pfam" id="PF02630">
    <property type="entry name" value="SCO1-SenC"/>
    <property type="match status" value="1"/>
</dbReference>
<dbReference type="Proteomes" id="UP000620266">
    <property type="component" value="Unassembled WGS sequence"/>
</dbReference>
<dbReference type="PROSITE" id="PS51352">
    <property type="entry name" value="THIOREDOXIN_2"/>
    <property type="match status" value="1"/>
</dbReference>
<dbReference type="PANTHER" id="PTHR12151">
    <property type="entry name" value="ELECTRON TRANSPORT PROTIN SCO1/SENC FAMILY MEMBER"/>
    <property type="match status" value="1"/>
</dbReference>
<feature type="domain" description="Thioredoxin" evidence="6">
    <location>
        <begin position="43"/>
        <end position="203"/>
    </location>
</feature>
<evidence type="ECO:0000313" key="7">
    <source>
        <dbReference type="EMBL" id="GGB99405.1"/>
    </source>
</evidence>
<accession>A0A8J2UP62</accession>
<feature type="disulfide bond" description="Redox-active" evidence="4">
    <location>
        <begin position="81"/>
        <end position="85"/>
    </location>
</feature>
<keyword evidence="3" id="KW-0479">Metal-binding</keyword>
<keyword evidence="5" id="KW-0812">Transmembrane</keyword>
<feature type="binding site" evidence="3">
    <location>
        <position position="168"/>
    </location>
    <ligand>
        <name>Cu cation</name>
        <dbReference type="ChEBI" id="CHEBI:23378"/>
    </ligand>
</feature>
<reference evidence="7" key="1">
    <citation type="journal article" date="2014" name="Int. J. Syst. Evol. Microbiol.">
        <title>Complete genome sequence of Corynebacterium casei LMG S-19264T (=DSM 44701T), isolated from a smear-ripened cheese.</title>
        <authorList>
            <consortium name="US DOE Joint Genome Institute (JGI-PGF)"/>
            <person name="Walter F."/>
            <person name="Albersmeier A."/>
            <person name="Kalinowski J."/>
            <person name="Ruckert C."/>
        </authorList>
    </citation>
    <scope>NUCLEOTIDE SEQUENCE</scope>
    <source>
        <strain evidence="7">CCM 7086</strain>
    </source>
</reference>
<keyword evidence="5" id="KW-1133">Transmembrane helix</keyword>
<dbReference type="Gene3D" id="3.40.30.10">
    <property type="entry name" value="Glutaredoxin"/>
    <property type="match status" value="1"/>
</dbReference>
<evidence type="ECO:0000259" key="6">
    <source>
        <dbReference type="PROSITE" id="PS51352"/>
    </source>
</evidence>
<feature type="binding site" evidence="3">
    <location>
        <position position="85"/>
    </location>
    <ligand>
        <name>Cu cation</name>
        <dbReference type="ChEBI" id="CHEBI:23378"/>
    </ligand>
</feature>
<evidence type="ECO:0000256" key="5">
    <source>
        <dbReference type="SAM" id="Phobius"/>
    </source>
</evidence>
<evidence type="ECO:0000313" key="8">
    <source>
        <dbReference type="Proteomes" id="UP000620266"/>
    </source>
</evidence>
<feature type="binding site" evidence="3">
    <location>
        <position position="81"/>
    </location>
    <ligand>
        <name>Cu cation</name>
        <dbReference type="ChEBI" id="CHEBI:23378"/>
    </ligand>
</feature>
<comment type="caution">
    <text evidence="7">The sequence shown here is derived from an EMBL/GenBank/DDBJ whole genome shotgun (WGS) entry which is preliminary data.</text>
</comment>
<keyword evidence="8" id="KW-1185">Reference proteome</keyword>